<proteinExistence type="predicted"/>
<evidence type="ECO:0008006" key="4">
    <source>
        <dbReference type="Google" id="ProtNLM"/>
    </source>
</evidence>
<sequence length="261" mass="28960">MCADMYNADMYKRWWKPANLFLVFFFFSTLAGATADTEFQFTIAPPPVGYPVFDQGQTTHSLRGTYINISTDEDWSFDGLLGSYSKQESPSSDLSFQQTFTGGILRGDLPGADLTGLPLLYDFTPILRPYHQDNLDLLVFGVLGGHATFFVLDMDDSDMTMQMLNYLLVPGGGVQANILLSDFILSPFGVYRYSFGGYITEYSGDDSPDGDSGSIDGYGSVIFGFDLLYRPLNLSLSSIVQHEKDVTVFTISLGYSFTRSR</sequence>
<feature type="signal peptide" evidence="1">
    <location>
        <begin position="1"/>
        <end position="31"/>
    </location>
</feature>
<feature type="chain" id="PRO_5013156431" description="Outer membrane protein beta-barrel domain-containing protein" evidence="1">
    <location>
        <begin position="32"/>
        <end position="261"/>
    </location>
</feature>
<keyword evidence="1" id="KW-0732">Signal</keyword>
<organism evidence="2 3">
    <name type="scientific">Alkalispirochaeta americana</name>
    <dbReference type="NCBI Taxonomy" id="159291"/>
    <lineage>
        <taxon>Bacteria</taxon>
        <taxon>Pseudomonadati</taxon>
        <taxon>Spirochaetota</taxon>
        <taxon>Spirochaetia</taxon>
        <taxon>Spirochaetales</taxon>
        <taxon>Spirochaetaceae</taxon>
        <taxon>Alkalispirochaeta</taxon>
    </lineage>
</organism>
<dbReference type="STRING" id="159291.SAMN05920897_108101"/>
<keyword evidence="3" id="KW-1185">Reference proteome</keyword>
<evidence type="ECO:0000313" key="3">
    <source>
        <dbReference type="Proteomes" id="UP000186400"/>
    </source>
</evidence>
<protein>
    <recommendedName>
        <fullName evidence="4">Outer membrane protein beta-barrel domain-containing protein</fullName>
    </recommendedName>
</protein>
<gene>
    <name evidence="2" type="ORF">SAMN05920897_108101</name>
</gene>
<dbReference type="Proteomes" id="UP000186400">
    <property type="component" value="Unassembled WGS sequence"/>
</dbReference>
<reference evidence="2 3" key="1">
    <citation type="submission" date="2017-01" db="EMBL/GenBank/DDBJ databases">
        <authorList>
            <person name="Mah S.A."/>
            <person name="Swanson W.J."/>
            <person name="Moy G.W."/>
            <person name="Vacquier V.D."/>
        </authorList>
    </citation>
    <scope>NUCLEOTIDE SEQUENCE [LARGE SCALE GENOMIC DNA]</scope>
    <source>
        <strain evidence="2 3">ASpG1</strain>
    </source>
</reference>
<name>A0A1N6SIT0_9SPIO</name>
<dbReference type="AlphaFoldDB" id="A0A1N6SIT0"/>
<accession>A0A1N6SIT0</accession>
<evidence type="ECO:0000313" key="2">
    <source>
        <dbReference type="EMBL" id="SIQ41001.1"/>
    </source>
</evidence>
<dbReference type="EMBL" id="FTMS01000008">
    <property type="protein sequence ID" value="SIQ41001.1"/>
    <property type="molecule type" value="Genomic_DNA"/>
</dbReference>
<evidence type="ECO:0000256" key="1">
    <source>
        <dbReference type="SAM" id="SignalP"/>
    </source>
</evidence>